<accession>A0A7C8I568</accession>
<dbReference type="Proteomes" id="UP000481861">
    <property type="component" value="Unassembled WGS sequence"/>
</dbReference>
<protein>
    <recommendedName>
        <fullName evidence="5">FAD-binding PCMH-type domain-containing protein</fullName>
    </recommendedName>
</protein>
<dbReference type="InterPro" id="IPR016166">
    <property type="entry name" value="FAD-bd_PCMH"/>
</dbReference>
<dbReference type="EMBL" id="JAADJZ010000015">
    <property type="protein sequence ID" value="KAF2869606.1"/>
    <property type="molecule type" value="Genomic_DNA"/>
</dbReference>
<evidence type="ECO:0000256" key="2">
    <source>
        <dbReference type="ARBA" id="ARBA00022630"/>
    </source>
</evidence>
<dbReference type="PANTHER" id="PTHR42973">
    <property type="entry name" value="BINDING OXIDOREDUCTASE, PUTATIVE (AFU_ORTHOLOGUE AFUA_1G17690)-RELATED"/>
    <property type="match status" value="1"/>
</dbReference>
<proteinExistence type="inferred from homology"/>
<feature type="domain" description="FAD-binding PCMH-type" evidence="5">
    <location>
        <begin position="44"/>
        <end position="217"/>
    </location>
</feature>
<comment type="caution">
    <text evidence="6">The sequence shown here is derived from an EMBL/GenBank/DDBJ whole genome shotgun (WGS) entry which is preliminary data.</text>
</comment>
<dbReference type="SUPFAM" id="SSF56176">
    <property type="entry name" value="FAD-binding/transporter-associated domain-like"/>
    <property type="match status" value="1"/>
</dbReference>
<dbReference type="PANTHER" id="PTHR42973:SF17">
    <property type="entry name" value="OXIDASE, PUTATIVE (AFU_ORTHOLOGUE AFUA_6G14340)-RELATED"/>
    <property type="match status" value="1"/>
</dbReference>
<reference evidence="6 7" key="1">
    <citation type="submission" date="2020-01" db="EMBL/GenBank/DDBJ databases">
        <authorList>
            <consortium name="DOE Joint Genome Institute"/>
            <person name="Haridas S."/>
            <person name="Albert R."/>
            <person name="Binder M."/>
            <person name="Bloem J."/>
            <person name="Labutti K."/>
            <person name="Salamov A."/>
            <person name="Andreopoulos B."/>
            <person name="Baker S.E."/>
            <person name="Barry K."/>
            <person name="Bills G."/>
            <person name="Bluhm B.H."/>
            <person name="Cannon C."/>
            <person name="Castanera R."/>
            <person name="Culley D.E."/>
            <person name="Daum C."/>
            <person name="Ezra D."/>
            <person name="Gonzalez J.B."/>
            <person name="Henrissat B."/>
            <person name="Kuo A."/>
            <person name="Liang C."/>
            <person name="Lipzen A."/>
            <person name="Lutzoni F."/>
            <person name="Magnuson J."/>
            <person name="Mondo S."/>
            <person name="Nolan M."/>
            <person name="Ohm R."/>
            <person name="Pangilinan J."/>
            <person name="Park H.-J.H."/>
            <person name="Ramirez L."/>
            <person name="Alfaro M."/>
            <person name="Sun H."/>
            <person name="Tritt A."/>
            <person name="Yoshinaga Y."/>
            <person name="Zwiers L.-H.L."/>
            <person name="Turgeon B.G."/>
            <person name="Goodwin S.B."/>
            <person name="Spatafora J.W."/>
            <person name="Crous P.W."/>
            <person name="Grigoriev I.V."/>
        </authorList>
    </citation>
    <scope>NUCLEOTIDE SEQUENCE [LARGE SCALE GENOMIC DNA]</scope>
    <source>
        <strain evidence="6 7">CBS 611.86</strain>
    </source>
</reference>
<gene>
    <name evidence="6" type="ORF">BDV95DRAFT_497153</name>
</gene>
<dbReference type="InterPro" id="IPR016169">
    <property type="entry name" value="FAD-bd_PCMH_sub2"/>
</dbReference>
<evidence type="ECO:0000256" key="4">
    <source>
        <dbReference type="ARBA" id="ARBA00023002"/>
    </source>
</evidence>
<dbReference type="Gene3D" id="3.30.465.10">
    <property type="match status" value="2"/>
</dbReference>
<dbReference type="InterPro" id="IPR036318">
    <property type="entry name" value="FAD-bd_PCMH-like_sf"/>
</dbReference>
<dbReference type="GO" id="GO:0016491">
    <property type="term" value="F:oxidoreductase activity"/>
    <property type="evidence" value="ECO:0007669"/>
    <property type="project" value="UniProtKB-KW"/>
</dbReference>
<keyword evidence="7" id="KW-1185">Reference proteome</keyword>
<evidence type="ECO:0000259" key="5">
    <source>
        <dbReference type="PROSITE" id="PS51387"/>
    </source>
</evidence>
<dbReference type="PROSITE" id="PS51387">
    <property type="entry name" value="FAD_PCMH"/>
    <property type="match status" value="1"/>
</dbReference>
<evidence type="ECO:0000256" key="1">
    <source>
        <dbReference type="ARBA" id="ARBA00005466"/>
    </source>
</evidence>
<dbReference type="Pfam" id="PF01565">
    <property type="entry name" value="FAD_binding_4"/>
    <property type="match status" value="1"/>
</dbReference>
<keyword evidence="2" id="KW-0285">Flavoprotein</keyword>
<dbReference type="AlphaFoldDB" id="A0A7C8I568"/>
<name>A0A7C8I568_9PLEO</name>
<dbReference type="InterPro" id="IPR012951">
    <property type="entry name" value="BBE"/>
</dbReference>
<dbReference type="InterPro" id="IPR006094">
    <property type="entry name" value="Oxid_FAD_bind_N"/>
</dbReference>
<keyword evidence="3" id="KW-0274">FAD</keyword>
<dbReference type="Gene3D" id="3.40.462.20">
    <property type="match status" value="1"/>
</dbReference>
<dbReference type="OrthoDB" id="415825at2759"/>
<dbReference type="Gene3D" id="3.30.43.10">
    <property type="entry name" value="Uridine Diphospho-n-acetylenolpyruvylglucosamine Reductase, domain 2"/>
    <property type="match status" value="1"/>
</dbReference>
<evidence type="ECO:0000313" key="6">
    <source>
        <dbReference type="EMBL" id="KAF2869606.1"/>
    </source>
</evidence>
<keyword evidence="4" id="KW-0560">Oxidoreductase</keyword>
<dbReference type="InterPro" id="IPR050416">
    <property type="entry name" value="FAD-linked_Oxidoreductase"/>
</dbReference>
<dbReference type="GO" id="GO:0071949">
    <property type="term" value="F:FAD binding"/>
    <property type="evidence" value="ECO:0007669"/>
    <property type="project" value="InterPro"/>
</dbReference>
<dbReference type="Pfam" id="PF08031">
    <property type="entry name" value="BBE"/>
    <property type="match status" value="1"/>
</dbReference>
<evidence type="ECO:0000313" key="7">
    <source>
        <dbReference type="Proteomes" id="UP000481861"/>
    </source>
</evidence>
<sequence length="446" mass="47658">MGNTSSTAVQKCLEAAVAGNGDLVAFKGSLFYQIAHVKAYNLDIPVTPAAITYPKSAEHVAAIVKCAADHSLKVQARSGGHSYANYGLGGQDDAIVVDLKNLQHFSMDKNTWQATIGAGTLLKDVTKRLHDNGKRAMAHGTCPQVGIGGHATIGGLGPTSRLWGSALDHVQEVEIVLANSSIVRASETQHTDIFWAVRGAAASFGVVTEFKKWQALIADPLLSRKFASQFVLTELGVIISGSFFGPQHEFDSLNISSRLPSAAESVIVLKDWLGVVGHWAEDLALELAGGIPSNFYAKSLAYTPDDIIPDAGVDKLFAYIDATPKGTPLWFVIWDLEGGAINDVAPDATAYGHRDALFYHQAYAVNLVGRVGDKTRAFLTGFNRVVLDALPGHELGSYAGYVDRALGEGGAESYWGLNLPRLGRIKRVVDPGDVFHNPQSVRPAKG</sequence>
<comment type="similarity">
    <text evidence="1">Belongs to the oxygen-dependent FAD-linked oxidoreductase family.</text>
</comment>
<organism evidence="6 7">
    <name type="scientific">Massariosphaeria phaeospora</name>
    <dbReference type="NCBI Taxonomy" id="100035"/>
    <lineage>
        <taxon>Eukaryota</taxon>
        <taxon>Fungi</taxon>
        <taxon>Dikarya</taxon>
        <taxon>Ascomycota</taxon>
        <taxon>Pezizomycotina</taxon>
        <taxon>Dothideomycetes</taxon>
        <taxon>Pleosporomycetidae</taxon>
        <taxon>Pleosporales</taxon>
        <taxon>Pleosporales incertae sedis</taxon>
        <taxon>Massariosphaeria</taxon>
    </lineage>
</organism>
<dbReference type="InterPro" id="IPR016167">
    <property type="entry name" value="FAD-bd_PCMH_sub1"/>
</dbReference>
<evidence type="ECO:0000256" key="3">
    <source>
        <dbReference type="ARBA" id="ARBA00022827"/>
    </source>
</evidence>